<feature type="compositionally biased region" description="Low complexity" evidence="3">
    <location>
        <begin position="73"/>
        <end position="82"/>
    </location>
</feature>
<evidence type="ECO:0000313" key="6">
    <source>
        <dbReference type="Proteomes" id="UP001605036"/>
    </source>
</evidence>
<gene>
    <name evidence="5" type="ORF">R1flu_010933</name>
</gene>
<sequence>MSEKAKMPRSNKKPSIVHSPANSSSRRLSMNEDSFDLLSDSRDSLDLYTSPGTESRFTTSQSTKLPEPPRTRTPPGRSQSSRFADRLSPSPTLTPTMKNILSPRTTMHEEEAALVSYSPSACKEGSRNMDLSFGCAEMPAEKPWSPGPPVYDTSKTKSFKLHKLKEPSLEDEWNDIVAEKKNRYRDFCCCVFSSTILILIVAAIIVATLYFIVRPNHPVVHVTDLNVTNFKLLTSATSDGALSLEAGMSFVAKITNPNKFATIHHREVVLTLNFREEVLSHTSVHAFKQSQKNVTSLSATLPRTLTKITEPLDVIELEQEVNDADVRVELRGSAEGHYELMGIKVKNLDVPVLCKLNVKPETKDSAAEIIASSCYNTPS</sequence>
<evidence type="ECO:0000256" key="4">
    <source>
        <dbReference type="SAM" id="Phobius"/>
    </source>
</evidence>
<dbReference type="InterPro" id="IPR044839">
    <property type="entry name" value="NDR1-like"/>
</dbReference>
<evidence type="ECO:0000256" key="1">
    <source>
        <dbReference type="ARBA" id="ARBA00004370"/>
    </source>
</evidence>
<dbReference type="EMBL" id="JBHFFA010000002">
    <property type="protein sequence ID" value="KAL2643346.1"/>
    <property type="molecule type" value="Genomic_DNA"/>
</dbReference>
<comment type="subcellular location">
    <subcellularLocation>
        <location evidence="1">Membrane</location>
    </subcellularLocation>
</comment>
<feature type="transmembrane region" description="Helical" evidence="4">
    <location>
        <begin position="187"/>
        <end position="213"/>
    </location>
</feature>
<keyword evidence="4" id="KW-1133">Transmembrane helix</keyword>
<evidence type="ECO:0008006" key="7">
    <source>
        <dbReference type="Google" id="ProtNLM"/>
    </source>
</evidence>
<dbReference type="AlphaFoldDB" id="A0ABD1Z6D3"/>
<evidence type="ECO:0000256" key="3">
    <source>
        <dbReference type="SAM" id="MobiDB-lite"/>
    </source>
</evidence>
<dbReference type="Proteomes" id="UP001605036">
    <property type="component" value="Unassembled WGS sequence"/>
</dbReference>
<reference evidence="5 6" key="1">
    <citation type="submission" date="2024-09" db="EMBL/GenBank/DDBJ databases">
        <title>Chromosome-scale assembly of Riccia fluitans.</title>
        <authorList>
            <person name="Paukszto L."/>
            <person name="Sawicki J."/>
            <person name="Karawczyk K."/>
            <person name="Piernik-Szablinska J."/>
            <person name="Szczecinska M."/>
            <person name="Mazdziarz M."/>
        </authorList>
    </citation>
    <scope>NUCLEOTIDE SEQUENCE [LARGE SCALE GENOMIC DNA]</scope>
    <source>
        <strain evidence="5">Rf_01</strain>
        <tissue evidence="5">Aerial parts of the thallus</tissue>
    </source>
</reference>
<dbReference type="PANTHER" id="PTHR31234">
    <property type="entry name" value="LATE EMBRYOGENESIS ABUNDANT (LEA) HYDROXYPROLINE-RICH GLYCOPROTEIN FAMILY"/>
    <property type="match status" value="1"/>
</dbReference>
<name>A0ABD1Z6D3_9MARC</name>
<keyword evidence="6" id="KW-1185">Reference proteome</keyword>
<protein>
    <recommendedName>
        <fullName evidence="7">Late embryogenesis abundant protein LEA-2 subgroup domain-containing protein</fullName>
    </recommendedName>
</protein>
<evidence type="ECO:0000256" key="2">
    <source>
        <dbReference type="ARBA" id="ARBA00023136"/>
    </source>
</evidence>
<organism evidence="5 6">
    <name type="scientific">Riccia fluitans</name>
    <dbReference type="NCBI Taxonomy" id="41844"/>
    <lineage>
        <taxon>Eukaryota</taxon>
        <taxon>Viridiplantae</taxon>
        <taxon>Streptophyta</taxon>
        <taxon>Embryophyta</taxon>
        <taxon>Marchantiophyta</taxon>
        <taxon>Marchantiopsida</taxon>
        <taxon>Marchantiidae</taxon>
        <taxon>Marchantiales</taxon>
        <taxon>Ricciaceae</taxon>
        <taxon>Riccia</taxon>
    </lineage>
</organism>
<feature type="compositionally biased region" description="Polar residues" evidence="3">
    <location>
        <begin position="50"/>
        <end position="64"/>
    </location>
</feature>
<feature type="region of interest" description="Disordered" evidence="3">
    <location>
        <begin position="1"/>
        <end position="99"/>
    </location>
</feature>
<accession>A0ABD1Z6D3</accession>
<feature type="compositionally biased region" description="Polar residues" evidence="3">
    <location>
        <begin position="89"/>
        <end position="99"/>
    </location>
</feature>
<dbReference type="PANTHER" id="PTHR31234:SF2">
    <property type="entry name" value="OS05G0199100 PROTEIN"/>
    <property type="match status" value="1"/>
</dbReference>
<comment type="caution">
    <text evidence="5">The sequence shown here is derived from an EMBL/GenBank/DDBJ whole genome shotgun (WGS) entry which is preliminary data.</text>
</comment>
<evidence type="ECO:0000313" key="5">
    <source>
        <dbReference type="EMBL" id="KAL2643346.1"/>
    </source>
</evidence>
<feature type="compositionally biased region" description="Polar residues" evidence="3">
    <location>
        <begin position="20"/>
        <end position="32"/>
    </location>
</feature>
<keyword evidence="2 4" id="KW-0472">Membrane</keyword>
<dbReference type="GO" id="GO:0016020">
    <property type="term" value="C:membrane"/>
    <property type="evidence" value="ECO:0007669"/>
    <property type="project" value="UniProtKB-SubCell"/>
</dbReference>
<keyword evidence="4" id="KW-0812">Transmembrane</keyword>
<proteinExistence type="predicted"/>